<feature type="signal peptide" evidence="1">
    <location>
        <begin position="1"/>
        <end position="25"/>
    </location>
</feature>
<organism evidence="2 3">
    <name type="scientific">Candidatus Aphodousia faecigallinarum</name>
    <dbReference type="NCBI Taxonomy" id="2840677"/>
    <lineage>
        <taxon>Bacteria</taxon>
        <taxon>Pseudomonadati</taxon>
        <taxon>Pseudomonadota</taxon>
        <taxon>Betaproteobacteria</taxon>
        <taxon>Burkholderiales</taxon>
        <taxon>Sutterellaceae</taxon>
        <taxon>Sutterellaceae incertae sedis</taxon>
        <taxon>Candidatus Aphodousia</taxon>
    </lineage>
</organism>
<protein>
    <submittedName>
        <fullName evidence="2">C69 family dipeptidase</fullName>
    </submittedName>
</protein>
<feature type="chain" id="PRO_5038591623" evidence="1">
    <location>
        <begin position="26"/>
        <end position="616"/>
    </location>
</feature>
<dbReference type="PANTHER" id="PTHR12994:SF17">
    <property type="entry name" value="LD30995P"/>
    <property type="match status" value="1"/>
</dbReference>
<dbReference type="PROSITE" id="PS51257">
    <property type="entry name" value="PROKAR_LIPOPROTEIN"/>
    <property type="match status" value="1"/>
</dbReference>
<reference evidence="2" key="2">
    <citation type="journal article" date="2021" name="PeerJ">
        <title>Extensive microbial diversity within the chicken gut microbiome revealed by metagenomics and culture.</title>
        <authorList>
            <person name="Gilroy R."/>
            <person name="Ravi A."/>
            <person name="Getino M."/>
            <person name="Pursley I."/>
            <person name="Horton D.L."/>
            <person name="Alikhan N.F."/>
            <person name="Baker D."/>
            <person name="Gharbi K."/>
            <person name="Hall N."/>
            <person name="Watson M."/>
            <person name="Adriaenssens E.M."/>
            <person name="Foster-Nyarko E."/>
            <person name="Jarju S."/>
            <person name="Secka A."/>
            <person name="Antonio M."/>
            <person name="Oren A."/>
            <person name="Chaudhuri R.R."/>
            <person name="La Ragione R."/>
            <person name="Hildebrand F."/>
            <person name="Pallen M.J."/>
        </authorList>
    </citation>
    <scope>NUCLEOTIDE SEQUENCE</scope>
    <source>
        <strain evidence="2">7463</strain>
    </source>
</reference>
<dbReference type="Gene3D" id="3.60.60.10">
    <property type="entry name" value="Penicillin V Acylase, Chain A"/>
    <property type="match status" value="1"/>
</dbReference>
<dbReference type="GO" id="GO:0070004">
    <property type="term" value="F:cysteine-type exopeptidase activity"/>
    <property type="evidence" value="ECO:0007669"/>
    <property type="project" value="InterPro"/>
</dbReference>
<dbReference type="PANTHER" id="PTHR12994">
    <property type="entry name" value="SECERNIN"/>
    <property type="match status" value="1"/>
</dbReference>
<dbReference type="EMBL" id="DVMY01000004">
    <property type="protein sequence ID" value="HIU36679.1"/>
    <property type="molecule type" value="Genomic_DNA"/>
</dbReference>
<dbReference type="InterPro" id="IPR005322">
    <property type="entry name" value="Peptidase_C69"/>
</dbReference>
<sequence length="616" mass="68728">MKLRASLMACAISSALVALPLSAMACSTVIVGKDASATGQVIVGHNEDNGGRIFNPQYWVPPAKHKAGEMIKYEPTAAMIPQVRETLGFYWSQTLDTNGSSFSDGFVNEAGVVIVSNACSNIFDKDQKLKDGGIGYGIRRLMAERAHSAREAVKIATGLLTKYGYFSEGRTYTIADTHEAWQLAIHKGNVWVARRVQDNEVIYIPNNFMMDKVDATDTENVIVSPGLIERSIKNGRYKPATPGVYNDFNFREAVQPAEQRAADYNFGRNFVAWKYITGEKITDPEKFPYAFTPDKKFTVQDVKNILRLHEEQIGDDKDGWYHHLGFGPCRVTTHESVVFEINDIPELITSYRALARPCESPYIPFYPLAKPSQNMSFMDAATATKEQFNARDSRFDYHPEWASATFINNANTLEYQRDDRDDNFDVIEDLEEKWDGEQAALREQAKAAMKVSMDHAMNILHRYNVAKLTEAQGAIQAHLDEIAPHKVVILADSIDPKSSSTVKFALLSDEDLDATKIDQSKTFGGVGRSSLTTSGVMGDLAQPVAFTAEDVNGDGKKDMVMTFVQKDLARFMLAGAVYDAWIYTRDGGDRIAAFDTVKIKGQTNRKYSTKERGHDR</sequence>
<dbReference type="AlphaFoldDB" id="A0A9D1IIM1"/>
<accession>A0A9D1IIM1</accession>
<comment type="caution">
    <text evidence="2">The sequence shown here is derived from an EMBL/GenBank/DDBJ whole genome shotgun (WGS) entry which is preliminary data.</text>
</comment>
<proteinExistence type="predicted"/>
<keyword evidence="1" id="KW-0732">Signal</keyword>
<dbReference type="GO" id="GO:0016805">
    <property type="term" value="F:dipeptidase activity"/>
    <property type="evidence" value="ECO:0007669"/>
    <property type="project" value="InterPro"/>
</dbReference>
<name>A0A9D1IIM1_9BURK</name>
<dbReference type="Proteomes" id="UP000824083">
    <property type="component" value="Unassembled WGS sequence"/>
</dbReference>
<gene>
    <name evidence="2" type="ORF">IAC56_00125</name>
</gene>
<evidence type="ECO:0000313" key="2">
    <source>
        <dbReference type="EMBL" id="HIU36679.1"/>
    </source>
</evidence>
<dbReference type="Pfam" id="PF03577">
    <property type="entry name" value="Peptidase_C69"/>
    <property type="match status" value="1"/>
</dbReference>
<dbReference type="GO" id="GO:0006508">
    <property type="term" value="P:proteolysis"/>
    <property type="evidence" value="ECO:0007669"/>
    <property type="project" value="InterPro"/>
</dbReference>
<reference evidence="2" key="1">
    <citation type="submission" date="2020-10" db="EMBL/GenBank/DDBJ databases">
        <authorList>
            <person name="Gilroy R."/>
        </authorList>
    </citation>
    <scope>NUCLEOTIDE SEQUENCE</scope>
    <source>
        <strain evidence="2">7463</strain>
    </source>
</reference>
<evidence type="ECO:0000313" key="3">
    <source>
        <dbReference type="Proteomes" id="UP000824083"/>
    </source>
</evidence>
<evidence type="ECO:0000256" key="1">
    <source>
        <dbReference type="SAM" id="SignalP"/>
    </source>
</evidence>